<evidence type="ECO:0000256" key="1">
    <source>
        <dbReference type="ARBA" id="ARBA00022679"/>
    </source>
</evidence>
<dbReference type="PANTHER" id="PTHR43861">
    <property type="entry name" value="TRANS-ACONITATE 2-METHYLTRANSFERASE-RELATED"/>
    <property type="match status" value="1"/>
</dbReference>
<dbReference type="Proteomes" id="UP000259211">
    <property type="component" value="Unassembled WGS sequence"/>
</dbReference>
<dbReference type="Gene3D" id="3.40.50.150">
    <property type="entry name" value="Vaccinia Virus protein VP39"/>
    <property type="match status" value="1"/>
</dbReference>
<dbReference type="AlphaFoldDB" id="A0A3E2D9G9"/>
<reference evidence="3 4" key="1">
    <citation type="submission" date="2017-07" db="EMBL/GenBank/DDBJ databases">
        <authorList>
            <person name="Sun Z.S."/>
            <person name="Albrecht U."/>
            <person name="Echele G."/>
            <person name="Lee C.C."/>
        </authorList>
    </citation>
    <scope>NUCLEOTIDE SEQUENCE [LARGE SCALE GENOMIC DNA]</scope>
    <source>
        <strain evidence="3 4">P16-029</strain>
    </source>
</reference>
<protein>
    <submittedName>
        <fullName evidence="3">SAM-dependent methyltransferase</fullName>
    </submittedName>
</protein>
<accession>A0A3E2D9G9</accession>
<dbReference type="InterPro" id="IPR029063">
    <property type="entry name" value="SAM-dependent_MTases_sf"/>
</dbReference>
<dbReference type="GO" id="GO:0032259">
    <property type="term" value="P:methylation"/>
    <property type="evidence" value="ECO:0007669"/>
    <property type="project" value="UniProtKB-KW"/>
</dbReference>
<sequence>MSQFDNRAKDWETNPHRHKQAKRVARAIVETMCPGDNHRIPDLDVLEIGAGTGQLAIEIADLVMPATWTFTLTDTSEGMRRVATERTSDRGWKVLDRDYSCPSTKLDDGNYDLVIAQMVLHHVKDLATLFSSVHKMLKPNGTFIAIDLTEKEGRAFHVHHSDGDDDPRYYHDGFTEETMNRLCSHAGFSEMTWSVPLTIKRERDGQIKEFPLFLAKAQR</sequence>
<keyword evidence="3" id="KW-0489">Methyltransferase</keyword>
<dbReference type="SUPFAM" id="SSF53335">
    <property type="entry name" value="S-adenosyl-L-methionine-dependent methyltransferases"/>
    <property type="match status" value="1"/>
</dbReference>
<dbReference type="PANTHER" id="PTHR43861:SF3">
    <property type="entry name" value="PUTATIVE (AFU_ORTHOLOGUE AFUA_2G14390)-RELATED"/>
    <property type="match status" value="1"/>
</dbReference>
<dbReference type="CDD" id="cd02440">
    <property type="entry name" value="AdoMet_MTases"/>
    <property type="match status" value="1"/>
</dbReference>
<organism evidence="3 4">
    <name type="scientific">Cutibacterium avidum</name>
    <dbReference type="NCBI Taxonomy" id="33010"/>
    <lineage>
        <taxon>Bacteria</taxon>
        <taxon>Bacillati</taxon>
        <taxon>Actinomycetota</taxon>
        <taxon>Actinomycetes</taxon>
        <taxon>Propionibacteriales</taxon>
        <taxon>Propionibacteriaceae</taxon>
        <taxon>Cutibacterium</taxon>
    </lineage>
</organism>
<name>A0A3E2D9G9_9ACTN</name>
<proteinExistence type="predicted"/>
<evidence type="ECO:0000259" key="2">
    <source>
        <dbReference type="Pfam" id="PF08242"/>
    </source>
</evidence>
<dbReference type="GO" id="GO:0008168">
    <property type="term" value="F:methyltransferase activity"/>
    <property type="evidence" value="ECO:0007669"/>
    <property type="project" value="UniProtKB-KW"/>
</dbReference>
<evidence type="ECO:0000313" key="3">
    <source>
        <dbReference type="EMBL" id="RFT42018.1"/>
    </source>
</evidence>
<dbReference type="RefSeq" id="WP_117189832.1">
    <property type="nucleotide sequence ID" value="NZ_JAQDJS010000007.1"/>
</dbReference>
<dbReference type="EMBL" id="NOWI01000019">
    <property type="protein sequence ID" value="RFT42018.1"/>
    <property type="molecule type" value="Genomic_DNA"/>
</dbReference>
<gene>
    <name evidence="3" type="ORF">CHT91_12350</name>
</gene>
<comment type="caution">
    <text evidence="3">The sequence shown here is derived from an EMBL/GenBank/DDBJ whole genome shotgun (WGS) entry which is preliminary data.</text>
</comment>
<feature type="domain" description="Methyltransferase type 12" evidence="2">
    <location>
        <begin position="46"/>
        <end position="143"/>
    </location>
</feature>
<evidence type="ECO:0000313" key="4">
    <source>
        <dbReference type="Proteomes" id="UP000259211"/>
    </source>
</evidence>
<keyword evidence="1 3" id="KW-0808">Transferase</keyword>
<dbReference type="InterPro" id="IPR013217">
    <property type="entry name" value="Methyltransf_12"/>
</dbReference>
<dbReference type="Pfam" id="PF08242">
    <property type="entry name" value="Methyltransf_12"/>
    <property type="match status" value="1"/>
</dbReference>